<dbReference type="PANTHER" id="PTHR48081">
    <property type="entry name" value="AB HYDROLASE SUPERFAMILY PROTEIN C4A8.06C"/>
    <property type="match status" value="1"/>
</dbReference>
<dbReference type="InterPro" id="IPR049492">
    <property type="entry name" value="BD-FAE-like_dom"/>
</dbReference>
<dbReference type="Proteomes" id="UP000676169">
    <property type="component" value="Chromosome"/>
</dbReference>
<proteinExistence type="predicted"/>
<evidence type="ECO:0000259" key="2">
    <source>
        <dbReference type="Pfam" id="PF20434"/>
    </source>
</evidence>
<dbReference type="EMBL" id="CP073100">
    <property type="protein sequence ID" value="QUE52957.1"/>
    <property type="molecule type" value="Genomic_DNA"/>
</dbReference>
<reference evidence="3" key="1">
    <citation type="submission" date="2021-04" db="EMBL/GenBank/DDBJ databases">
        <title>Luteolibacter sp. 32A isolated from the skin of an Anderson's salamander (Ambystoma andersonii).</title>
        <authorList>
            <person name="Spergser J."/>
            <person name="Busse H.-J."/>
        </authorList>
    </citation>
    <scope>NUCLEOTIDE SEQUENCE</scope>
    <source>
        <strain evidence="3">32A</strain>
    </source>
</reference>
<dbReference type="AlphaFoldDB" id="A0A975J2Q5"/>
<dbReference type="GO" id="GO:0016787">
    <property type="term" value="F:hydrolase activity"/>
    <property type="evidence" value="ECO:0007669"/>
    <property type="project" value="UniProtKB-KW"/>
</dbReference>
<dbReference type="SUPFAM" id="SSF53474">
    <property type="entry name" value="alpha/beta-Hydrolases"/>
    <property type="match status" value="1"/>
</dbReference>
<accession>A0A975J2Q5</accession>
<gene>
    <name evidence="3" type="ORF">KBB96_08700</name>
</gene>
<evidence type="ECO:0000313" key="4">
    <source>
        <dbReference type="Proteomes" id="UP000676169"/>
    </source>
</evidence>
<dbReference type="Gene3D" id="3.40.50.1820">
    <property type="entry name" value="alpha/beta hydrolase"/>
    <property type="match status" value="1"/>
</dbReference>
<feature type="domain" description="BD-FAE-like" evidence="2">
    <location>
        <begin position="51"/>
        <end position="149"/>
    </location>
</feature>
<evidence type="ECO:0000256" key="1">
    <source>
        <dbReference type="ARBA" id="ARBA00022801"/>
    </source>
</evidence>
<dbReference type="InterPro" id="IPR050300">
    <property type="entry name" value="GDXG_lipolytic_enzyme"/>
</dbReference>
<dbReference type="Pfam" id="PF20434">
    <property type="entry name" value="BD-FAE"/>
    <property type="match status" value="1"/>
</dbReference>
<evidence type="ECO:0000313" key="3">
    <source>
        <dbReference type="EMBL" id="QUE52957.1"/>
    </source>
</evidence>
<protein>
    <submittedName>
        <fullName evidence="3">Alpha/beta hydrolase</fullName>
    </submittedName>
</protein>
<sequence length="284" mass="31621">MSSILQKVAPIGEARDREMLKSASAHVYRDTPQGELTAYVFSPPEGLETPRSRPVILFFHGGLWESPTVTQFIPHCLHFASRGAVTIAVETRTSSKHATSPVEAMEDAREAVRWVRRNASLLTIDPDQVTLSGTAGGAWLALLCTLPKDKEMPSPDGVSCRPQAVALFSALLNTAPKSAAAAKFPDSRTAKRLSPMALVRRKLPPMILFHGKNDRITPIDEARKFSRRLYWRGVKCELVDYDRAEHSFFNFNVSEMYFELTTSAMDRFLTERGLLQPPPEPVVV</sequence>
<organism evidence="3 4">
    <name type="scientific">Luteolibacter ambystomatis</name>
    <dbReference type="NCBI Taxonomy" id="2824561"/>
    <lineage>
        <taxon>Bacteria</taxon>
        <taxon>Pseudomonadati</taxon>
        <taxon>Verrucomicrobiota</taxon>
        <taxon>Verrucomicrobiia</taxon>
        <taxon>Verrucomicrobiales</taxon>
        <taxon>Verrucomicrobiaceae</taxon>
        <taxon>Luteolibacter</taxon>
    </lineage>
</organism>
<dbReference type="InterPro" id="IPR029058">
    <property type="entry name" value="AB_hydrolase_fold"/>
</dbReference>
<name>A0A975J2Q5_9BACT</name>
<keyword evidence="4" id="KW-1185">Reference proteome</keyword>
<dbReference type="RefSeq" id="WP_211634301.1">
    <property type="nucleotide sequence ID" value="NZ_CP073100.1"/>
</dbReference>
<keyword evidence="1 3" id="KW-0378">Hydrolase</keyword>
<dbReference type="KEGG" id="lamb:KBB96_08700"/>